<evidence type="ECO:0000256" key="8">
    <source>
        <dbReference type="SAM" id="SignalP"/>
    </source>
</evidence>
<dbReference type="GO" id="GO:0030970">
    <property type="term" value="P:retrograde protein transport, ER to cytosol"/>
    <property type="evidence" value="ECO:0007669"/>
    <property type="project" value="TreeGrafter"/>
</dbReference>
<feature type="domain" description="MRH" evidence="9">
    <location>
        <begin position="152"/>
        <end position="256"/>
    </location>
</feature>
<dbReference type="EMBL" id="NCKV01019672">
    <property type="protein sequence ID" value="RWS20148.1"/>
    <property type="molecule type" value="Genomic_DNA"/>
</dbReference>
<dbReference type="PANTHER" id="PTHR15414">
    <property type="entry name" value="OS-9-RELATED"/>
    <property type="match status" value="1"/>
</dbReference>
<dbReference type="Pfam" id="PF07915">
    <property type="entry name" value="PRKCSH"/>
    <property type="match status" value="1"/>
</dbReference>
<protein>
    <recommendedName>
        <fullName evidence="6">Endoplasmic reticulum lectin 1</fullName>
    </recommendedName>
    <alternativeName>
        <fullName evidence="7">ER lectin</fullName>
    </alternativeName>
</protein>
<accession>A0A443RYC0</accession>
<evidence type="ECO:0000256" key="6">
    <source>
        <dbReference type="ARBA" id="ARBA00041108"/>
    </source>
</evidence>
<dbReference type="STRING" id="299467.A0A443RYC0"/>
<keyword evidence="11" id="KW-1185">Reference proteome</keyword>
<evidence type="ECO:0000256" key="1">
    <source>
        <dbReference type="ARBA" id="ARBA00004240"/>
    </source>
</evidence>
<sequence>MKSNIAVLLWCLHLTQLIVAEEQQNSGSVSPEDLKTDGNLKDEPVFSVPFGSHESPISAKAFDDSVYYRINWLSSELPDVPSIEKTLKEETKQERQSKVQEENSLWITTAHNEKYHCYLPKMVSQPQKEASGSDNIDKMSPFQLLKPLISKEVCSYRLESYWTYELCHGRYIRQFHEESTVQKASSQEYYLGRFDSSLLPLIEAEFESKINELKKEGKTRPTVQVDGVQLPYIEINMTGGTLCDLNNKPRMTRVFY</sequence>
<evidence type="ECO:0000256" key="2">
    <source>
        <dbReference type="ARBA" id="ARBA00022729"/>
    </source>
</evidence>
<dbReference type="OrthoDB" id="239053at2759"/>
<dbReference type="InterPro" id="IPR012913">
    <property type="entry name" value="OS9-like_dom"/>
</dbReference>
<dbReference type="PROSITE" id="PS51914">
    <property type="entry name" value="MRH"/>
    <property type="match status" value="1"/>
</dbReference>
<dbReference type="InterPro" id="IPR044865">
    <property type="entry name" value="MRH_dom"/>
</dbReference>
<proteinExistence type="predicted"/>
<dbReference type="AlphaFoldDB" id="A0A443RYC0"/>
<evidence type="ECO:0000313" key="10">
    <source>
        <dbReference type="EMBL" id="RWS20148.1"/>
    </source>
</evidence>
<dbReference type="VEuPathDB" id="VectorBase:LDEU011892"/>
<dbReference type="Proteomes" id="UP000288716">
    <property type="component" value="Unassembled WGS sequence"/>
</dbReference>
<gene>
    <name evidence="10" type="ORF">B4U80_10319</name>
</gene>
<comment type="subcellular location">
    <subcellularLocation>
        <location evidence="1">Endoplasmic reticulum</location>
    </subcellularLocation>
</comment>
<evidence type="ECO:0000259" key="9">
    <source>
        <dbReference type="PROSITE" id="PS51914"/>
    </source>
</evidence>
<dbReference type="InterPro" id="IPR045149">
    <property type="entry name" value="OS-9-like"/>
</dbReference>
<keyword evidence="2 8" id="KW-0732">Signal</keyword>
<comment type="function">
    <text evidence="5">Probable lectin that binds selectively to improperly folded lumenal proteins. May function in endoplasmic reticulum quality control and endoplasmic reticulum-associated degradation (ERAD) of both non-glycosylated proteins and glycoproteins.</text>
</comment>
<organism evidence="10 11">
    <name type="scientific">Leptotrombidium deliense</name>
    <dbReference type="NCBI Taxonomy" id="299467"/>
    <lineage>
        <taxon>Eukaryota</taxon>
        <taxon>Metazoa</taxon>
        <taxon>Ecdysozoa</taxon>
        <taxon>Arthropoda</taxon>
        <taxon>Chelicerata</taxon>
        <taxon>Arachnida</taxon>
        <taxon>Acari</taxon>
        <taxon>Acariformes</taxon>
        <taxon>Trombidiformes</taxon>
        <taxon>Prostigmata</taxon>
        <taxon>Anystina</taxon>
        <taxon>Parasitengona</taxon>
        <taxon>Trombiculoidea</taxon>
        <taxon>Trombiculidae</taxon>
        <taxon>Leptotrombidium</taxon>
    </lineage>
</organism>
<keyword evidence="10" id="KW-0430">Lectin</keyword>
<keyword evidence="3" id="KW-0256">Endoplasmic reticulum</keyword>
<dbReference type="GO" id="GO:0005788">
    <property type="term" value="C:endoplasmic reticulum lumen"/>
    <property type="evidence" value="ECO:0007669"/>
    <property type="project" value="TreeGrafter"/>
</dbReference>
<name>A0A443RYC0_9ACAR</name>
<dbReference type="InterPro" id="IPR009011">
    <property type="entry name" value="Man6P_isomerase_rcpt-bd_dom_sf"/>
</dbReference>
<feature type="signal peptide" evidence="8">
    <location>
        <begin position="1"/>
        <end position="20"/>
    </location>
</feature>
<feature type="non-terminal residue" evidence="10">
    <location>
        <position position="256"/>
    </location>
</feature>
<dbReference type="PANTHER" id="PTHR15414:SF0">
    <property type="entry name" value="ENDOPLASMIC RETICULUM LECTIN 1"/>
    <property type="match status" value="1"/>
</dbReference>
<feature type="chain" id="PRO_5019236262" description="Endoplasmic reticulum lectin 1" evidence="8">
    <location>
        <begin position="21"/>
        <end position="256"/>
    </location>
</feature>
<evidence type="ECO:0000256" key="4">
    <source>
        <dbReference type="ARBA" id="ARBA00023157"/>
    </source>
</evidence>
<dbReference type="GO" id="GO:0030246">
    <property type="term" value="F:carbohydrate binding"/>
    <property type="evidence" value="ECO:0007669"/>
    <property type="project" value="UniProtKB-KW"/>
</dbReference>
<evidence type="ECO:0000313" key="11">
    <source>
        <dbReference type="Proteomes" id="UP000288716"/>
    </source>
</evidence>
<evidence type="ECO:0000256" key="3">
    <source>
        <dbReference type="ARBA" id="ARBA00022824"/>
    </source>
</evidence>
<reference evidence="10 11" key="1">
    <citation type="journal article" date="2018" name="Gigascience">
        <title>Genomes of trombidid mites reveal novel predicted allergens and laterally-transferred genes associated with secondary metabolism.</title>
        <authorList>
            <person name="Dong X."/>
            <person name="Chaisiri K."/>
            <person name="Xia D."/>
            <person name="Armstrong S.D."/>
            <person name="Fang Y."/>
            <person name="Donnelly M.J."/>
            <person name="Kadowaki T."/>
            <person name="McGarry J.W."/>
            <person name="Darby A.C."/>
            <person name="Makepeace B.L."/>
        </authorList>
    </citation>
    <scope>NUCLEOTIDE SEQUENCE [LARGE SCALE GENOMIC DNA]</scope>
    <source>
        <strain evidence="10">UoL-UT</strain>
    </source>
</reference>
<keyword evidence="4" id="KW-1015">Disulfide bond</keyword>
<evidence type="ECO:0000256" key="7">
    <source>
        <dbReference type="ARBA" id="ARBA00041661"/>
    </source>
</evidence>
<comment type="caution">
    <text evidence="10">The sequence shown here is derived from an EMBL/GenBank/DDBJ whole genome shotgun (WGS) entry which is preliminary data.</text>
</comment>
<dbReference type="Gene3D" id="2.70.130.10">
    <property type="entry name" value="Mannose-6-phosphate receptor binding domain"/>
    <property type="match status" value="1"/>
</dbReference>
<evidence type="ECO:0000256" key="5">
    <source>
        <dbReference type="ARBA" id="ARBA00037585"/>
    </source>
</evidence>
<dbReference type="GO" id="GO:0030968">
    <property type="term" value="P:endoplasmic reticulum unfolded protein response"/>
    <property type="evidence" value="ECO:0007669"/>
    <property type="project" value="InterPro"/>
</dbReference>